<evidence type="ECO:0000259" key="2">
    <source>
        <dbReference type="Pfam" id="PF03372"/>
    </source>
</evidence>
<accession>A0A143PJG2</accession>
<name>A0A143PJG2_LUTPR</name>
<dbReference type="Pfam" id="PF03372">
    <property type="entry name" value="Exo_endo_phos"/>
    <property type="match status" value="1"/>
</dbReference>
<dbReference type="Gene3D" id="3.60.10.10">
    <property type="entry name" value="Endonuclease/exonuclease/phosphatase"/>
    <property type="match status" value="1"/>
</dbReference>
<proteinExistence type="predicted"/>
<dbReference type="Proteomes" id="UP000076079">
    <property type="component" value="Chromosome"/>
</dbReference>
<dbReference type="EMBL" id="CP015136">
    <property type="protein sequence ID" value="AMY08380.1"/>
    <property type="molecule type" value="Genomic_DNA"/>
</dbReference>
<dbReference type="KEGG" id="abac:LuPra_01580"/>
<protein>
    <recommendedName>
        <fullName evidence="2">Endonuclease/exonuclease/phosphatase domain-containing protein</fullName>
    </recommendedName>
</protein>
<dbReference type="AlphaFoldDB" id="A0A143PJG2"/>
<evidence type="ECO:0000313" key="3">
    <source>
        <dbReference type="EMBL" id="AMY08380.1"/>
    </source>
</evidence>
<reference evidence="4" key="2">
    <citation type="submission" date="2016-04" db="EMBL/GenBank/DDBJ databases">
        <title>First Complete Genome Sequence of a Subdivision 6 Acidobacterium.</title>
        <authorList>
            <person name="Huang S."/>
            <person name="Vieira S."/>
            <person name="Bunk B."/>
            <person name="Riedel T."/>
            <person name="Sproeer C."/>
            <person name="Overmann J."/>
        </authorList>
    </citation>
    <scope>NUCLEOTIDE SEQUENCE [LARGE SCALE GENOMIC DNA]</scope>
    <source>
        <strain evidence="4">DSM 100886 HEG_-6_39</strain>
    </source>
</reference>
<dbReference type="PATRIC" id="fig|1813736.3.peg.1639"/>
<gene>
    <name evidence="3" type="ORF">LuPra_01580</name>
</gene>
<evidence type="ECO:0000256" key="1">
    <source>
        <dbReference type="SAM" id="MobiDB-lite"/>
    </source>
</evidence>
<dbReference type="SUPFAM" id="SSF56219">
    <property type="entry name" value="DNase I-like"/>
    <property type="match status" value="1"/>
</dbReference>
<feature type="region of interest" description="Disordered" evidence="1">
    <location>
        <begin position="58"/>
        <end position="80"/>
    </location>
</feature>
<organism evidence="3 4">
    <name type="scientific">Luteitalea pratensis</name>
    <dbReference type="NCBI Taxonomy" id="1855912"/>
    <lineage>
        <taxon>Bacteria</taxon>
        <taxon>Pseudomonadati</taxon>
        <taxon>Acidobacteriota</taxon>
        <taxon>Vicinamibacteria</taxon>
        <taxon>Vicinamibacterales</taxon>
        <taxon>Vicinamibacteraceae</taxon>
        <taxon>Luteitalea</taxon>
    </lineage>
</organism>
<dbReference type="InterPro" id="IPR036691">
    <property type="entry name" value="Endo/exonu/phosph_ase_sf"/>
</dbReference>
<reference evidence="3 4" key="1">
    <citation type="journal article" date="2016" name="Genome Announc.">
        <title>First Complete Genome Sequence of a Subdivision 6 Acidobacterium Strain.</title>
        <authorList>
            <person name="Huang S."/>
            <person name="Vieira S."/>
            <person name="Bunk B."/>
            <person name="Riedel T."/>
            <person name="Sproer C."/>
            <person name="Overmann J."/>
        </authorList>
    </citation>
    <scope>NUCLEOTIDE SEQUENCE [LARGE SCALE GENOMIC DNA]</scope>
    <source>
        <strain evidence="4">DSM 100886 HEG_-6_39</strain>
    </source>
</reference>
<keyword evidence="4" id="KW-1185">Reference proteome</keyword>
<dbReference type="STRING" id="1855912.LuPra_01580"/>
<feature type="domain" description="Endonuclease/exonuclease/phosphatase" evidence="2">
    <location>
        <begin position="89"/>
        <end position="342"/>
    </location>
</feature>
<dbReference type="InterPro" id="IPR005135">
    <property type="entry name" value="Endo/exonuclease/phosphatase"/>
</dbReference>
<sequence length="376" mass="40553">MSLLCVRGVIAHECVPLPSESFVIRHPNARARGGYAALACAVLSVAVMTSGQATTAALPQQAQGPADVRAPQRTDAGPAAPGAGVRVFSWNLSSDAFVKDPAAFRAVVRQSRADILLLDEVSPSTNAQQIRTALAGLAPDGPDQWHIDFGASGGRQRGVIVSRLPLERLAEFSDIVPYPADDRRRLADLMVAAGPVEPAFSMDGGIPMNGVVVLAGQRRLLVVTTDMQCCGNDPGSWQEDRRRVEAGEIRRRIRQVLERTRVDGLIVGGDFNLVSTPLPLVIVSGPYRLPHAGLLVAELRHLDGADTWTWDGRGTPFPSRPMDFVLYSPHTLALRQGYVLDTADLPQSELEQLGIQPESAGRLSAHRPLVAEFVWH</sequence>
<evidence type="ECO:0000313" key="4">
    <source>
        <dbReference type="Proteomes" id="UP000076079"/>
    </source>
</evidence>
<dbReference type="GO" id="GO:0003824">
    <property type="term" value="F:catalytic activity"/>
    <property type="evidence" value="ECO:0007669"/>
    <property type="project" value="InterPro"/>
</dbReference>